<keyword evidence="2" id="KW-0238">DNA-binding</keyword>
<evidence type="ECO:0000313" key="6">
    <source>
        <dbReference type="Proteomes" id="UP001161294"/>
    </source>
</evidence>
<dbReference type="SMART" id="SM00345">
    <property type="entry name" value="HTH_GNTR"/>
    <property type="match status" value="1"/>
</dbReference>
<evidence type="ECO:0000313" key="5">
    <source>
        <dbReference type="EMBL" id="MDH2007007.1"/>
    </source>
</evidence>
<organism evidence="5 6">
    <name type="scientific">Comamonas aquatica</name>
    <dbReference type="NCBI Taxonomy" id="225991"/>
    <lineage>
        <taxon>Bacteria</taxon>
        <taxon>Pseudomonadati</taxon>
        <taxon>Pseudomonadota</taxon>
        <taxon>Betaproteobacteria</taxon>
        <taxon>Burkholderiales</taxon>
        <taxon>Comamonadaceae</taxon>
        <taxon>Comamonas</taxon>
    </lineage>
</organism>
<sequence length="160" mass="18196">MWHLMRSVKPACNSHKHTEIALSERSQQSIQGTQENMASKKAVGSADIYQNVYNAIVEHRLMPGTKLSEERVAELFNVSRTQVRSVLQRLAVQQLVTLFPNRGAFVSQPSAQEAKDVLWIRRTLETAAVERVIKRMQTEGAKRCWTRLKPACLQSSKRAH</sequence>
<dbReference type="PANTHER" id="PTHR43537">
    <property type="entry name" value="TRANSCRIPTIONAL REGULATOR, GNTR FAMILY"/>
    <property type="match status" value="1"/>
</dbReference>
<dbReference type="EMBL" id="JAOCJW010000041">
    <property type="protein sequence ID" value="MDH2007007.1"/>
    <property type="molecule type" value="Genomic_DNA"/>
</dbReference>
<evidence type="ECO:0000256" key="2">
    <source>
        <dbReference type="ARBA" id="ARBA00023125"/>
    </source>
</evidence>
<protein>
    <submittedName>
        <fullName evidence="5">GntR family transcriptional regulator</fullName>
    </submittedName>
</protein>
<keyword evidence="3" id="KW-0804">Transcription</keyword>
<dbReference type="GO" id="GO:0003677">
    <property type="term" value="F:DNA binding"/>
    <property type="evidence" value="ECO:0007669"/>
    <property type="project" value="UniProtKB-KW"/>
</dbReference>
<accession>A0AA42W488</accession>
<gene>
    <name evidence="5" type="ORF">N5J23_15935</name>
</gene>
<dbReference type="InterPro" id="IPR000524">
    <property type="entry name" value="Tscrpt_reg_HTH_GntR"/>
</dbReference>
<keyword evidence="1" id="KW-0805">Transcription regulation</keyword>
<reference evidence="5" key="1">
    <citation type="submission" date="2022-09" db="EMBL/GenBank/DDBJ databases">
        <title>Intensive care unit water sources are persistently colonized with multi-drug resistant bacteria and are the site of extensive horizontal gene transfer of antibiotic resistance genes.</title>
        <authorList>
            <person name="Diorio-Toth L."/>
        </authorList>
    </citation>
    <scope>NUCLEOTIDE SEQUENCE</scope>
    <source>
        <strain evidence="5">GD03686</strain>
    </source>
</reference>
<evidence type="ECO:0000256" key="1">
    <source>
        <dbReference type="ARBA" id="ARBA00023015"/>
    </source>
</evidence>
<evidence type="ECO:0000256" key="3">
    <source>
        <dbReference type="ARBA" id="ARBA00023163"/>
    </source>
</evidence>
<dbReference type="AlphaFoldDB" id="A0AA42W488"/>
<dbReference type="PROSITE" id="PS50949">
    <property type="entry name" value="HTH_GNTR"/>
    <property type="match status" value="1"/>
</dbReference>
<feature type="domain" description="HTH gntR-type" evidence="4">
    <location>
        <begin position="42"/>
        <end position="109"/>
    </location>
</feature>
<name>A0AA42W488_9BURK</name>
<dbReference type="RefSeq" id="WP_279871652.1">
    <property type="nucleotide sequence ID" value="NZ_JAOCIB010000041.1"/>
</dbReference>
<dbReference type="SUPFAM" id="SSF46785">
    <property type="entry name" value="Winged helix' DNA-binding domain"/>
    <property type="match status" value="1"/>
</dbReference>
<comment type="caution">
    <text evidence="5">The sequence shown here is derived from an EMBL/GenBank/DDBJ whole genome shotgun (WGS) entry which is preliminary data.</text>
</comment>
<dbReference type="GO" id="GO:0003700">
    <property type="term" value="F:DNA-binding transcription factor activity"/>
    <property type="evidence" value="ECO:0007669"/>
    <property type="project" value="InterPro"/>
</dbReference>
<dbReference type="InterPro" id="IPR036388">
    <property type="entry name" value="WH-like_DNA-bd_sf"/>
</dbReference>
<dbReference type="Proteomes" id="UP001161294">
    <property type="component" value="Unassembled WGS sequence"/>
</dbReference>
<dbReference type="Gene3D" id="1.10.10.10">
    <property type="entry name" value="Winged helix-like DNA-binding domain superfamily/Winged helix DNA-binding domain"/>
    <property type="match status" value="1"/>
</dbReference>
<proteinExistence type="predicted"/>
<dbReference type="Pfam" id="PF00392">
    <property type="entry name" value="GntR"/>
    <property type="match status" value="1"/>
</dbReference>
<dbReference type="InterPro" id="IPR036390">
    <property type="entry name" value="WH_DNA-bd_sf"/>
</dbReference>
<evidence type="ECO:0000259" key="4">
    <source>
        <dbReference type="PROSITE" id="PS50949"/>
    </source>
</evidence>
<dbReference type="PANTHER" id="PTHR43537:SF53">
    <property type="entry name" value="HTH-TYPE TRANSCRIPTIONAL REPRESSOR NANR"/>
    <property type="match status" value="1"/>
</dbReference>